<dbReference type="Gene3D" id="3.40.50.300">
    <property type="entry name" value="P-loop containing nucleotide triphosphate hydrolases"/>
    <property type="match status" value="1"/>
</dbReference>
<feature type="domain" description="Glycosyltransferase 2-like" evidence="1">
    <location>
        <begin position="6"/>
        <end position="145"/>
    </location>
</feature>
<dbReference type="InterPro" id="IPR027417">
    <property type="entry name" value="P-loop_NTPase"/>
</dbReference>
<accession>A0ABN9XCQ3</accession>
<evidence type="ECO:0000313" key="3">
    <source>
        <dbReference type="Proteomes" id="UP001189429"/>
    </source>
</evidence>
<dbReference type="PANTHER" id="PTHR43179">
    <property type="entry name" value="RHAMNOSYLTRANSFERASE WBBL"/>
    <property type="match status" value="1"/>
</dbReference>
<gene>
    <name evidence="2" type="ORF">PCOR1329_LOCUS75565</name>
</gene>
<name>A0ABN9XCQ3_9DINO</name>
<dbReference type="PANTHER" id="PTHR43179:SF7">
    <property type="entry name" value="RHAMNOSYLTRANSFERASE WBBL"/>
    <property type="match status" value="1"/>
</dbReference>
<dbReference type="SUPFAM" id="SSF53756">
    <property type="entry name" value="UDP-Glycosyltransferase/glycogen phosphorylase"/>
    <property type="match status" value="1"/>
</dbReference>
<organism evidence="2 3">
    <name type="scientific">Prorocentrum cordatum</name>
    <dbReference type="NCBI Taxonomy" id="2364126"/>
    <lineage>
        <taxon>Eukaryota</taxon>
        <taxon>Sar</taxon>
        <taxon>Alveolata</taxon>
        <taxon>Dinophyceae</taxon>
        <taxon>Prorocentrales</taxon>
        <taxon>Prorocentraceae</taxon>
        <taxon>Prorocentrum</taxon>
    </lineage>
</organism>
<comment type="caution">
    <text evidence="2">The sequence shown here is derived from an EMBL/GenBank/DDBJ whole genome shotgun (WGS) entry which is preliminary data.</text>
</comment>
<protein>
    <recommendedName>
        <fullName evidence="1">Glycosyltransferase 2-like domain-containing protein</fullName>
    </recommendedName>
</protein>
<keyword evidence="3" id="KW-1185">Reference proteome</keyword>
<dbReference type="Gene3D" id="3.40.50.2000">
    <property type="entry name" value="Glycogen Phosphorylase B"/>
    <property type="match status" value="1"/>
</dbReference>
<dbReference type="InterPro" id="IPR001173">
    <property type="entry name" value="Glyco_trans_2-like"/>
</dbReference>
<evidence type="ECO:0000313" key="2">
    <source>
        <dbReference type="EMBL" id="CAK0897366.1"/>
    </source>
</evidence>
<dbReference type="Gene3D" id="3.90.550.10">
    <property type="entry name" value="Spore Coat Polysaccharide Biosynthesis Protein SpsA, Chain A"/>
    <property type="match status" value="1"/>
</dbReference>
<sequence>MAAKALLATWRTAHEVPSAEFVVLDDGSSQDMTVLARVAETLQSLFGTRIQKWRAPEPMQYTVANTVALRLASGTYACLMNSDVFPLPGWLAAVYHTMRSFPGAGIVGPLQVNPSGRVMEAGGTVFRQGHPYNIGRRSWPWDLPYLHSHVVDYISAACIMFNRTEFLGLGLFDPQFAPAYFEDTDAGLTMRRSGKLVVSMPLAVVVHLEGASYTDASKQEQMQKNQEKFEVKHANVTELHCPSPRGWAQTCGEIKDVQRATYFNTIRRQGTQVLVLDFTLPEADRDSGSVRMLELLEIMVRAGYGVTLQPESGQSFLKYVLPLLALGVHVLPPGSLGQMSGQGAGASHELSICPWQVAILSRRAVFKAAIEPLRRVCPTVPLIYDTVDLHFVRERRSVELALATGDTAPVFLGDTFVDVHKTSKEKVEQLLQSGEDLEVGFMRMSQYVLVVGSGEVDVAANKAGKSKVRLLTNIYPDPDPSITGLPFEERTGGLFVGSMCHTPNIDASKFIMREILGNHSVFPRGFMHMVWSGTSRCGALLGNMLEEAKAHPLITLHLDVTNEELYSLHMSTKFFLGALRVGAGVKGKLCHALLYGLPIIASEVASEGMFLQPDLNVLSASSPDSFVSMIGRVSSNKTLWHELRREGMRVIEKRFSRRAARDTLTEIFTALGIVPRVADTGSSFRALTTWECPLPEDLGGKKGLFPGRMEADCWSGRNNPWFILPPPEPYRDEFLRDHIPRPTARPMVPRSCPTGGTPTSQRPFIYHHIVKTGGLSIRRVVAEGAASHGLTTAIPCVGTTSCQCNIMYNTPLSQTSTCMESDQFKSAAVYLGHYAPLPLARLNPTDSVDKLCFVMVRRPIDRAVAHYARFGVVDQFNGQDMDKLTLSDLDLAVRRTGGGEYMTRYLGCVDEEQCSEALPSITRSAKAELRRCHVGLTDQFKTTLAYLKILLPWLDLESIADIHARPASYVDGKELMQRMRETERGDAMLRWYAPDQNIYDYGRGLFFNQTRHAIRCYGEKAESDETKSLRLLRTVSRKVRRKSEDHKWMVATCVERAVWCRQDVFQDMCTCSLEESQ</sequence>
<reference evidence="2" key="1">
    <citation type="submission" date="2023-10" db="EMBL/GenBank/DDBJ databases">
        <authorList>
            <person name="Chen Y."/>
            <person name="Shah S."/>
            <person name="Dougan E. K."/>
            <person name="Thang M."/>
            <person name="Chan C."/>
        </authorList>
    </citation>
    <scope>NUCLEOTIDE SEQUENCE [LARGE SCALE GENOMIC DNA]</scope>
</reference>
<dbReference type="Proteomes" id="UP001189429">
    <property type="component" value="Unassembled WGS sequence"/>
</dbReference>
<dbReference type="EMBL" id="CAUYUJ010020322">
    <property type="protein sequence ID" value="CAK0897366.1"/>
    <property type="molecule type" value="Genomic_DNA"/>
</dbReference>
<dbReference type="SUPFAM" id="SSF53448">
    <property type="entry name" value="Nucleotide-diphospho-sugar transferases"/>
    <property type="match status" value="1"/>
</dbReference>
<dbReference type="Pfam" id="PF00535">
    <property type="entry name" value="Glycos_transf_2"/>
    <property type="match status" value="1"/>
</dbReference>
<dbReference type="InterPro" id="IPR029044">
    <property type="entry name" value="Nucleotide-diphossugar_trans"/>
</dbReference>
<proteinExistence type="predicted"/>
<evidence type="ECO:0000259" key="1">
    <source>
        <dbReference type="Pfam" id="PF00535"/>
    </source>
</evidence>